<sequence length="477" mass="50669">MKDLAAALADLGDALESVVMAAFADDGLDLCDDADLLSVLATAGRIQRGAEAIMIEAVAQLRDRDDPRPHPDRVTTRYGCRNLNELVQRATRVSGRRAADVLTAAVAVQRSTAPSTGEQLPPHFPGMRNALAVGEAGVDAVVAVASAFRRGGVGRAELLAADQELAAAARGGAPDGAGPATADELRALAQVWAAYLDPDGAEPVEARALRKRGFTVGRRDRDGLVPVRGNLMPEVAAQLQLGFDSVLNPRGDGAPVIGPCFTETDVDSDPSEPSPAAADSRSHAQKQHDALAVLLSAAAASGELPMLGGAAPTLVVSVREEDLATGRGYAYLPGDDEPISIAAARHIACAGAVQRVVLDENGRIVSLVTLDRVFNHHQRRAITVRDGGCLVPGCQVPPQWCEIHHVEEHSRGGPTHTDNGVLLCWFHHRTLDTGGWQVRMVDGVPYVKGPYWWDAAVKWRPATKSPTRRRDQIALRM</sequence>
<dbReference type="InterPro" id="IPR003615">
    <property type="entry name" value="HNH_nuc"/>
</dbReference>
<dbReference type="RefSeq" id="WP_318352620.1">
    <property type="nucleotide sequence ID" value="NZ_JAWQEV010000001.1"/>
</dbReference>
<dbReference type="Gene3D" id="1.10.30.50">
    <property type="match status" value="1"/>
</dbReference>
<keyword evidence="4" id="KW-1185">Reference proteome</keyword>
<dbReference type="SMART" id="SM00507">
    <property type="entry name" value="HNHc"/>
    <property type="match status" value="1"/>
</dbReference>
<dbReference type="InterPro" id="IPR003870">
    <property type="entry name" value="DUF222"/>
</dbReference>
<gene>
    <name evidence="3" type="ORF">R8Z58_04900</name>
</gene>
<name>A0ABU4H078_9MICO</name>
<reference evidence="3 4" key="1">
    <citation type="submission" date="2023-11" db="EMBL/GenBank/DDBJ databases">
        <title>Draft genome sequence of Microbacterium arthrosphaerae JCM 30492.</title>
        <authorList>
            <person name="Zhang G."/>
            <person name="Ding Y."/>
        </authorList>
    </citation>
    <scope>NUCLEOTIDE SEQUENCE [LARGE SCALE GENOMIC DNA]</scope>
    <source>
        <strain evidence="3 4">JCM 30492</strain>
    </source>
</reference>
<organism evidence="3 4">
    <name type="scientific">Microbacterium arthrosphaerae</name>
    <dbReference type="NCBI Taxonomy" id="792652"/>
    <lineage>
        <taxon>Bacteria</taxon>
        <taxon>Bacillati</taxon>
        <taxon>Actinomycetota</taxon>
        <taxon>Actinomycetes</taxon>
        <taxon>Micrococcales</taxon>
        <taxon>Microbacteriaceae</taxon>
        <taxon>Microbacterium</taxon>
    </lineage>
</organism>
<dbReference type="CDD" id="cd00085">
    <property type="entry name" value="HNHc"/>
    <property type="match status" value="1"/>
</dbReference>
<proteinExistence type="predicted"/>
<accession>A0ABU4H078</accession>
<evidence type="ECO:0000313" key="4">
    <source>
        <dbReference type="Proteomes" id="UP001283109"/>
    </source>
</evidence>
<feature type="domain" description="HNH nuclease" evidence="2">
    <location>
        <begin position="377"/>
        <end position="429"/>
    </location>
</feature>
<comment type="caution">
    <text evidence="3">The sequence shown here is derived from an EMBL/GenBank/DDBJ whole genome shotgun (WGS) entry which is preliminary data.</text>
</comment>
<evidence type="ECO:0000313" key="3">
    <source>
        <dbReference type="EMBL" id="MDW4572114.1"/>
    </source>
</evidence>
<dbReference type="EMBL" id="JAWQEV010000001">
    <property type="protein sequence ID" value="MDW4572114.1"/>
    <property type="molecule type" value="Genomic_DNA"/>
</dbReference>
<dbReference type="Proteomes" id="UP001283109">
    <property type="component" value="Unassembled WGS sequence"/>
</dbReference>
<evidence type="ECO:0000259" key="2">
    <source>
        <dbReference type="SMART" id="SM00507"/>
    </source>
</evidence>
<feature type="region of interest" description="Disordered" evidence="1">
    <location>
        <begin position="260"/>
        <end position="283"/>
    </location>
</feature>
<dbReference type="Pfam" id="PF02720">
    <property type="entry name" value="DUF222"/>
    <property type="match status" value="1"/>
</dbReference>
<protein>
    <submittedName>
        <fullName evidence="3">DUF222 domain-containing protein</fullName>
    </submittedName>
</protein>
<evidence type="ECO:0000256" key="1">
    <source>
        <dbReference type="SAM" id="MobiDB-lite"/>
    </source>
</evidence>